<dbReference type="RefSeq" id="WP_251870572.1">
    <property type="nucleotide sequence ID" value="NZ_CP098755.1"/>
</dbReference>
<dbReference type="EMBL" id="CP098755">
    <property type="protein sequence ID" value="USG63491.1"/>
    <property type="molecule type" value="Genomic_DNA"/>
</dbReference>
<accession>A0ABY4WFQ0</accession>
<proteinExistence type="predicted"/>
<protein>
    <submittedName>
        <fullName evidence="1">YpiF family protein</fullName>
    </submittedName>
</protein>
<sequence>MQWNVQEMEKWEELRPFVDTALLPLYLYRPELEVQEHVLRMTYLMNLAASIEQKLKGRVLLFPVCYKFASEPGVQGLPDGFVHRICLHFQGDQISEKQQNVHHLTVGDEELDSALRFDVTVDILAKEIIRIWQAK</sequence>
<reference evidence="1" key="1">
    <citation type="submission" date="2022-06" db="EMBL/GenBank/DDBJ databases">
        <title>Genome sequencing of Brevibacillus sp. BB3-R1.</title>
        <authorList>
            <person name="Heo J."/>
            <person name="Lee D."/>
            <person name="Won M."/>
            <person name="Han B.-H."/>
            <person name="Hong S.-B."/>
            <person name="Kwon S.-W."/>
        </authorList>
    </citation>
    <scope>NUCLEOTIDE SEQUENCE</scope>
    <source>
        <strain evidence="1">BB3-R1</strain>
    </source>
</reference>
<evidence type="ECO:0000313" key="2">
    <source>
        <dbReference type="Proteomes" id="UP001056500"/>
    </source>
</evidence>
<organism evidence="1 2">
    <name type="scientific">Brevibacillus ruminantium</name>
    <dbReference type="NCBI Taxonomy" id="2950604"/>
    <lineage>
        <taxon>Bacteria</taxon>
        <taxon>Bacillati</taxon>
        <taxon>Bacillota</taxon>
        <taxon>Bacilli</taxon>
        <taxon>Bacillales</taxon>
        <taxon>Paenibacillaceae</taxon>
        <taxon>Brevibacillus</taxon>
    </lineage>
</organism>
<dbReference type="Proteomes" id="UP001056500">
    <property type="component" value="Chromosome"/>
</dbReference>
<dbReference type="InterPro" id="IPR019615">
    <property type="entry name" value="DUF2487"/>
</dbReference>
<keyword evidence="2" id="KW-1185">Reference proteome</keyword>
<dbReference type="Pfam" id="PF10673">
    <property type="entry name" value="DUF2487"/>
    <property type="match status" value="1"/>
</dbReference>
<evidence type="ECO:0000313" key="1">
    <source>
        <dbReference type="EMBL" id="USG63491.1"/>
    </source>
</evidence>
<name>A0ABY4WFQ0_9BACL</name>
<gene>
    <name evidence="1" type="ORF">NDK47_15025</name>
</gene>